<dbReference type="AlphaFoldDB" id="A0A7Y3RK20"/>
<evidence type="ECO:0000256" key="1">
    <source>
        <dbReference type="SAM" id="MobiDB-lite"/>
    </source>
</evidence>
<keyword evidence="4" id="KW-1185">Reference proteome</keyword>
<dbReference type="RefSeq" id="WP_173196960.1">
    <property type="nucleotide sequence ID" value="NZ_JABFCX010000002.1"/>
</dbReference>
<name>A0A7Y3RK20_9PROT</name>
<dbReference type="Proteomes" id="UP000536835">
    <property type="component" value="Unassembled WGS sequence"/>
</dbReference>
<feature type="transmembrane region" description="Helical" evidence="2">
    <location>
        <begin position="15"/>
        <end position="35"/>
    </location>
</feature>
<evidence type="ECO:0000313" key="3">
    <source>
        <dbReference type="EMBL" id="NNU15466.1"/>
    </source>
</evidence>
<comment type="caution">
    <text evidence="3">The sequence shown here is derived from an EMBL/GenBank/DDBJ whole genome shotgun (WGS) entry which is preliminary data.</text>
</comment>
<dbReference type="EMBL" id="JABFCX010000002">
    <property type="protein sequence ID" value="NNU15466.1"/>
    <property type="molecule type" value="Genomic_DNA"/>
</dbReference>
<evidence type="ECO:0000256" key="2">
    <source>
        <dbReference type="SAM" id="Phobius"/>
    </source>
</evidence>
<organism evidence="3 4">
    <name type="scientific">Parvularcula mediterranea</name>
    <dbReference type="NCBI Taxonomy" id="2732508"/>
    <lineage>
        <taxon>Bacteria</taxon>
        <taxon>Pseudomonadati</taxon>
        <taxon>Pseudomonadota</taxon>
        <taxon>Alphaproteobacteria</taxon>
        <taxon>Parvularculales</taxon>
        <taxon>Parvularculaceae</taxon>
        <taxon>Parvularcula</taxon>
    </lineage>
</organism>
<keyword evidence="2" id="KW-1133">Transmembrane helix</keyword>
<feature type="region of interest" description="Disordered" evidence="1">
    <location>
        <begin position="244"/>
        <end position="265"/>
    </location>
</feature>
<keyword evidence="2" id="KW-0812">Transmembrane</keyword>
<gene>
    <name evidence="3" type="ORF">HK107_03915</name>
</gene>
<feature type="compositionally biased region" description="Basic and acidic residues" evidence="1">
    <location>
        <begin position="254"/>
        <end position="265"/>
    </location>
</feature>
<proteinExistence type="predicted"/>
<evidence type="ECO:0000313" key="4">
    <source>
        <dbReference type="Proteomes" id="UP000536835"/>
    </source>
</evidence>
<keyword evidence="2" id="KW-0472">Membrane</keyword>
<accession>A0A7Y3RK20</accession>
<protein>
    <submittedName>
        <fullName evidence="3">Uncharacterized protein</fullName>
    </submittedName>
</protein>
<reference evidence="3 4" key="1">
    <citation type="submission" date="2020-05" db="EMBL/GenBank/DDBJ databases">
        <title>Parvularcula mediterraneae sp. nov., isolated from polypropylene straw from shallow seawater of the seashore of Laganas in Zakynthos island, Greece.</title>
        <authorList>
            <person name="Szabo I."/>
            <person name="Al-Omari J."/>
            <person name="Rado J."/>
            <person name="Szerdahelyi G.S."/>
        </authorList>
    </citation>
    <scope>NUCLEOTIDE SEQUENCE [LARGE SCALE GENOMIC DNA]</scope>
    <source>
        <strain evidence="3 4">ZS-1/3</strain>
    </source>
</reference>
<sequence length="265" mass="29854">MLVRRILRHWKTQNWLGVGLDLLVVIAGILIGLRIDAWRDEVQNREDETEYLARLLEDAEANHGALKEVLERMWYRRDQGRKALERLLSGEALTPEERKRTVDALVQSGDLPRPAVLTGTYDELISTGRMPIIRDQELRGLLQRQMATHEQVAARADALRSALLGAQPFSDQHAILAGEANGEGIALGKSYDLEGLRSDNRALVAFFNQIELSEDFSVEREAEMLAVRNVREHLRCLLDRPECEGRKGGLQQLTEDKAGEGGAER</sequence>